<organism evidence="2 3">
    <name type="scientific">Mucilaginibacter antarcticus</name>
    <dbReference type="NCBI Taxonomy" id="1855725"/>
    <lineage>
        <taxon>Bacteria</taxon>
        <taxon>Pseudomonadati</taxon>
        <taxon>Bacteroidota</taxon>
        <taxon>Sphingobacteriia</taxon>
        <taxon>Sphingobacteriales</taxon>
        <taxon>Sphingobacteriaceae</taxon>
        <taxon>Mucilaginibacter</taxon>
    </lineage>
</organism>
<name>A0ABW5XQ26_9SPHI</name>
<evidence type="ECO:0000256" key="1">
    <source>
        <dbReference type="SAM" id="Phobius"/>
    </source>
</evidence>
<accession>A0ABW5XQ26</accession>
<gene>
    <name evidence="2" type="ORF">ACFSYC_11270</name>
</gene>
<keyword evidence="1" id="KW-0472">Membrane</keyword>
<feature type="transmembrane region" description="Helical" evidence="1">
    <location>
        <begin position="17"/>
        <end position="36"/>
    </location>
</feature>
<comment type="caution">
    <text evidence="2">The sequence shown here is derived from an EMBL/GenBank/DDBJ whole genome shotgun (WGS) entry which is preliminary data.</text>
</comment>
<keyword evidence="3" id="KW-1185">Reference proteome</keyword>
<protein>
    <submittedName>
        <fullName evidence="2">DUF4199 domain-containing protein</fullName>
    </submittedName>
</protein>
<reference evidence="3" key="1">
    <citation type="journal article" date="2019" name="Int. J. Syst. Evol. Microbiol.">
        <title>The Global Catalogue of Microorganisms (GCM) 10K type strain sequencing project: providing services to taxonomists for standard genome sequencing and annotation.</title>
        <authorList>
            <consortium name="The Broad Institute Genomics Platform"/>
            <consortium name="The Broad Institute Genome Sequencing Center for Infectious Disease"/>
            <person name="Wu L."/>
            <person name="Ma J."/>
        </authorList>
    </citation>
    <scope>NUCLEOTIDE SEQUENCE [LARGE SCALE GENOMIC DNA]</scope>
    <source>
        <strain evidence="3">KCTC 52232</strain>
    </source>
</reference>
<dbReference type="InterPro" id="IPR036259">
    <property type="entry name" value="MFS_trans_sf"/>
</dbReference>
<feature type="transmembrane region" description="Helical" evidence="1">
    <location>
        <begin position="78"/>
        <end position="98"/>
    </location>
</feature>
<dbReference type="Proteomes" id="UP001597601">
    <property type="component" value="Unassembled WGS sequence"/>
</dbReference>
<feature type="transmembrane region" description="Helical" evidence="1">
    <location>
        <begin position="158"/>
        <end position="180"/>
    </location>
</feature>
<keyword evidence="1" id="KW-0812">Transmembrane</keyword>
<dbReference type="InterPro" id="IPR025250">
    <property type="entry name" value="DUF4199"/>
</dbReference>
<evidence type="ECO:0000313" key="3">
    <source>
        <dbReference type="Proteomes" id="UP001597601"/>
    </source>
</evidence>
<dbReference type="SUPFAM" id="SSF103473">
    <property type="entry name" value="MFS general substrate transporter"/>
    <property type="match status" value="1"/>
</dbReference>
<evidence type="ECO:0000313" key="2">
    <source>
        <dbReference type="EMBL" id="MFD2865267.1"/>
    </source>
</evidence>
<dbReference type="Pfam" id="PF13858">
    <property type="entry name" value="DUF4199"/>
    <property type="match status" value="1"/>
</dbReference>
<feature type="transmembrane region" description="Helical" evidence="1">
    <location>
        <begin position="42"/>
        <end position="66"/>
    </location>
</feature>
<keyword evidence="1" id="KW-1133">Transmembrane helix</keyword>
<sequence length="198" mass="22090">MEKNIDKLIKKEGFEKGLLLGVIMLALGIFTFYFITEMTDSMWMIVFTPVITSIILPLVIAVFFTLNLRKAIGGYWDLRKAVTGIFIMFVTSYALSSIGRDIIFAKLVEPQMTDKMAKAIVNATTAMKSGAEQSQIDEKITEIEKKFDEQKSPTIGNIIQGIVISIIMVFVLALLFAAIFKKEPPRNSLDTAIDPALQ</sequence>
<dbReference type="EMBL" id="JBHUON010000012">
    <property type="protein sequence ID" value="MFD2865267.1"/>
    <property type="molecule type" value="Genomic_DNA"/>
</dbReference>
<dbReference type="RefSeq" id="WP_377127290.1">
    <property type="nucleotide sequence ID" value="NZ_JBHUHN010000001.1"/>
</dbReference>
<proteinExistence type="predicted"/>